<dbReference type="PANTHER" id="PTHR34047">
    <property type="entry name" value="NUCLEAR INTRON MATURASE 1, MITOCHONDRIAL-RELATED"/>
    <property type="match status" value="1"/>
</dbReference>
<keyword evidence="2" id="KW-0808">Transferase</keyword>
<evidence type="ECO:0000256" key="5">
    <source>
        <dbReference type="ARBA" id="ARBA00022842"/>
    </source>
</evidence>
<evidence type="ECO:0000256" key="1">
    <source>
        <dbReference type="ARBA" id="ARBA00012493"/>
    </source>
</evidence>
<dbReference type="InterPro" id="IPR043502">
    <property type="entry name" value="DNA/RNA_pol_sf"/>
</dbReference>
<evidence type="ECO:0000256" key="7">
    <source>
        <dbReference type="ARBA" id="ARBA00023118"/>
    </source>
</evidence>
<dbReference type="InterPro" id="IPR000123">
    <property type="entry name" value="Reverse_transcriptase_msDNA"/>
</dbReference>
<keyword evidence="7" id="KW-0051">Antiviral defense</keyword>
<keyword evidence="6 11" id="KW-0695">RNA-directed DNA polymerase</keyword>
<dbReference type="InterPro" id="IPR051083">
    <property type="entry name" value="GrpII_Intron_Splice-Mob/Def"/>
</dbReference>
<evidence type="ECO:0000313" key="12">
    <source>
        <dbReference type="Proteomes" id="UP000738376"/>
    </source>
</evidence>
<keyword evidence="12" id="KW-1185">Reference proteome</keyword>
<evidence type="ECO:0000259" key="10">
    <source>
        <dbReference type="PROSITE" id="PS50878"/>
    </source>
</evidence>
<dbReference type="PROSITE" id="PS50878">
    <property type="entry name" value="RT_POL"/>
    <property type="match status" value="1"/>
</dbReference>
<dbReference type="EMBL" id="JAAVJL010000001">
    <property type="protein sequence ID" value="NMF59163.1"/>
    <property type="molecule type" value="Genomic_DNA"/>
</dbReference>
<evidence type="ECO:0000256" key="3">
    <source>
        <dbReference type="ARBA" id="ARBA00022695"/>
    </source>
</evidence>
<accession>A0ABX1LSN1</accession>
<organism evidence="11 12">
    <name type="scientific">Pseudanabaena yagii GIHE-NHR1</name>
    <dbReference type="NCBI Taxonomy" id="2722753"/>
    <lineage>
        <taxon>Bacteria</taxon>
        <taxon>Bacillati</taxon>
        <taxon>Cyanobacteriota</taxon>
        <taxon>Cyanophyceae</taxon>
        <taxon>Pseudanabaenales</taxon>
        <taxon>Pseudanabaenaceae</taxon>
        <taxon>Pseudanabaena</taxon>
        <taxon>Pseudanabaena yagii</taxon>
    </lineage>
</organism>
<keyword evidence="4" id="KW-0479">Metal-binding</keyword>
<evidence type="ECO:0000256" key="8">
    <source>
        <dbReference type="ARBA" id="ARBA00034120"/>
    </source>
</evidence>
<dbReference type="Pfam" id="PF00078">
    <property type="entry name" value="RVT_1"/>
    <property type="match status" value="1"/>
</dbReference>
<dbReference type="PRINTS" id="PR00866">
    <property type="entry name" value="RNADNAPOLMS"/>
</dbReference>
<keyword evidence="3" id="KW-0548">Nucleotidyltransferase</keyword>
<comment type="caution">
    <text evidence="11">The sequence shown here is derived from an EMBL/GenBank/DDBJ whole genome shotgun (WGS) entry which is preliminary data.</text>
</comment>
<dbReference type="EC" id="2.7.7.49" evidence="1"/>
<comment type="catalytic activity">
    <reaction evidence="9">
        <text>DNA(n) + a 2'-deoxyribonucleoside 5'-triphosphate = DNA(n+1) + diphosphate</text>
        <dbReference type="Rhea" id="RHEA:22508"/>
        <dbReference type="Rhea" id="RHEA-COMP:17339"/>
        <dbReference type="Rhea" id="RHEA-COMP:17340"/>
        <dbReference type="ChEBI" id="CHEBI:33019"/>
        <dbReference type="ChEBI" id="CHEBI:61560"/>
        <dbReference type="ChEBI" id="CHEBI:173112"/>
        <dbReference type="EC" id="2.7.7.49"/>
    </reaction>
</comment>
<evidence type="ECO:0000256" key="9">
    <source>
        <dbReference type="ARBA" id="ARBA00048173"/>
    </source>
</evidence>
<dbReference type="Proteomes" id="UP000738376">
    <property type="component" value="Unassembled WGS sequence"/>
</dbReference>
<gene>
    <name evidence="11" type="ORF">HC246_14355</name>
</gene>
<dbReference type="RefSeq" id="WP_169363969.1">
    <property type="nucleotide sequence ID" value="NZ_JAAVJL010000001.1"/>
</dbReference>
<dbReference type="InterPro" id="IPR000477">
    <property type="entry name" value="RT_dom"/>
</dbReference>
<evidence type="ECO:0000256" key="2">
    <source>
        <dbReference type="ARBA" id="ARBA00022679"/>
    </source>
</evidence>
<dbReference type="PANTHER" id="PTHR34047:SF7">
    <property type="entry name" value="RNA-DIRECTED DNA POLYMERASE"/>
    <property type="match status" value="1"/>
</dbReference>
<name>A0ABX1LSN1_9CYAN</name>
<proteinExistence type="inferred from homology"/>
<dbReference type="CDD" id="cd03487">
    <property type="entry name" value="RT_Bac_retron_II"/>
    <property type="match status" value="1"/>
</dbReference>
<dbReference type="SUPFAM" id="SSF56672">
    <property type="entry name" value="DNA/RNA polymerases"/>
    <property type="match status" value="1"/>
</dbReference>
<evidence type="ECO:0000313" key="11">
    <source>
        <dbReference type="EMBL" id="NMF59163.1"/>
    </source>
</evidence>
<evidence type="ECO:0000256" key="4">
    <source>
        <dbReference type="ARBA" id="ARBA00022723"/>
    </source>
</evidence>
<evidence type="ECO:0000256" key="6">
    <source>
        <dbReference type="ARBA" id="ARBA00022918"/>
    </source>
</evidence>
<sequence>MNTTFLNLSEEELREEFCRLRTREDIAKLFQISDYQLRYHLYVNPSQKAYVIFEIKKKSGGIRSISAPKTALKIIQHKSNQLFQSVYKPKPSTHGFTSNKSIVTNAKQHLRQRYVLNLDLKDFFPSINFGRVRGLLMANPYNCTEEVATVFAQICCHNQQLPQGAPSSPTISNMICAKLDTQLQRLAKKYQCIYSRYADDITFSTSRSRFPSHLAWFSRDSEKLNIGSELKDIIEGNGFQINESKVRLQNRYNHQEVTGITVNEKLNIKRKYIRQIRAVLHAWEKYGLENAEMIFWQKYEKHRHTEFNPDSFRQVIRGRIEYVGSVRGKDDHLYLKLLRWLSKLAPDLVNKTKFDIANINESSEEQKDLPQVIIWTEGKTDIKHLRSAHRWLQNNKTTRYKIEIKFKDDLDDQKQGSPELLKMCEQFCKEKRNNPIIAIFDRDEPDLIRKVHNETTGFKSWNNGVYSFAIPIPQHRKDNHSICIEFYYKDEEIKRHDNDGRRLFLSNEFNPISGRHIIDRDLVTQETKKIKKNEIKIIDSNVFDSNDTNVALSKDNFANYILQESANFNDFDFNPFLEIFEVINRISKHHEENIKSEHITH</sequence>
<comment type="similarity">
    <text evidence="8">Belongs to the bacterial reverse transcriptase family.</text>
</comment>
<keyword evidence="5" id="KW-0460">Magnesium</keyword>
<protein>
    <recommendedName>
        <fullName evidence="1">RNA-directed DNA polymerase</fullName>
        <ecNumber evidence="1">2.7.7.49</ecNumber>
    </recommendedName>
</protein>
<dbReference type="GO" id="GO:0003964">
    <property type="term" value="F:RNA-directed DNA polymerase activity"/>
    <property type="evidence" value="ECO:0007669"/>
    <property type="project" value="UniProtKB-KW"/>
</dbReference>
<feature type="domain" description="Reverse transcriptase" evidence="10">
    <location>
        <begin position="36"/>
        <end position="262"/>
    </location>
</feature>
<reference evidence="11 12" key="1">
    <citation type="submission" date="2020-03" db="EMBL/GenBank/DDBJ databases">
        <title>Draft Genome Sequence of 2-Methylisoborneol Producing Pseudanabaena yagii Strain GIHE-NHR1 Isolated from North Han River in South Korea.</title>
        <authorList>
            <person name="Jeong J."/>
        </authorList>
    </citation>
    <scope>NUCLEOTIDE SEQUENCE [LARGE SCALE GENOMIC DNA]</scope>
    <source>
        <strain evidence="11 12">GIHE-NHR1</strain>
    </source>
</reference>